<reference evidence="2 3" key="1">
    <citation type="submission" date="2015-02" db="EMBL/GenBank/DDBJ databases">
        <title>Genome sequence of thermotolerant Streptomyces cyaneogriseus subsp. Noncyanogenus NMWT1, the producer of nematocidal antibiotics nemadectin.</title>
        <authorList>
            <person name="Wang H."/>
            <person name="Li C."/>
            <person name="Xiang W."/>
            <person name="Wang X."/>
        </authorList>
    </citation>
    <scope>NUCLEOTIDE SEQUENCE [LARGE SCALE GENOMIC DNA]</scope>
    <source>
        <strain evidence="2 3">NMWT 1</strain>
    </source>
</reference>
<dbReference type="PATRIC" id="fig|477245.3.peg.2163"/>
<dbReference type="KEGG" id="scw:TU94_10105"/>
<dbReference type="AlphaFoldDB" id="A0A0C5FPD8"/>
<dbReference type="EMBL" id="CP010849">
    <property type="protein sequence ID" value="AJP01812.1"/>
    <property type="molecule type" value="Genomic_DNA"/>
</dbReference>
<dbReference type="STRING" id="477245.TU94_10105"/>
<protein>
    <submittedName>
        <fullName evidence="2">Uncharacterized protein</fullName>
    </submittedName>
</protein>
<name>A0A0C5FPD8_9ACTN</name>
<evidence type="ECO:0000313" key="2">
    <source>
        <dbReference type="EMBL" id="AJP01812.1"/>
    </source>
</evidence>
<organism evidence="2 3">
    <name type="scientific">Streptomyces cyaneogriseus subsp. noncyanogenus</name>
    <dbReference type="NCBI Taxonomy" id="477245"/>
    <lineage>
        <taxon>Bacteria</taxon>
        <taxon>Bacillati</taxon>
        <taxon>Actinomycetota</taxon>
        <taxon>Actinomycetes</taxon>
        <taxon>Kitasatosporales</taxon>
        <taxon>Streptomycetaceae</taxon>
        <taxon>Streptomyces</taxon>
    </lineage>
</organism>
<evidence type="ECO:0000256" key="1">
    <source>
        <dbReference type="SAM" id="MobiDB-lite"/>
    </source>
</evidence>
<dbReference type="HOGENOM" id="CLU_2902163_0_0_11"/>
<proteinExistence type="predicted"/>
<accession>A0A0C5FPD8</accession>
<evidence type="ECO:0000313" key="3">
    <source>
        <dbReference type="Proteomes" id="UP000032234"/>
    </source>
</evidence>
<keyword evidence="3" id="KW-1185">Reference proteome</keyword>
<feature type="region of interest" description="Disordered" evidence="1">
    <location>
        <begin position="1"/>
        <end position="62"/>
    </location>
</feature>
<sequence>MSRAGVRPAGRPRPARPRDRRDSPGARTETARGAADGTVRSWGGTARSRPRRRSPAAGAKGE</sequence>
<dbReference type="Proteomes" id="UP000032234">
    <property type="component" value="Chromosome"/>
</dbReference>
<gene>
    <name evidence="2" type="ORF">TU94_10105</name>
</gene>